<dbReference type="InterPro" id="IPR013096">
    <property type="entry name" value="Cupin_2"/>
</dbReference>
<accession>A0ABX8EDB3</accession>
<dbReference type="Proteomes" id="UP000679307">
    <property type="component" value="Chromosome"/>
</dbReference>
<dbReference type="RefSeq" id="WP_214057844.1">
    <property type="nucleotide sequence ID" value="NZ_BAAAHS010000016.1"/>
</dbReference>
<evidence type="ECO:0000313" key="3">
    <source>
        <dbReference type="Proteomes" id="UP000679307"/>
    </source>
</evidence>
<dbReference type="Pfam" id="PF07883">
    <property type="entry name" value="Cupin_2"/>
    <property type="match status" value="1"/>
</dbReference>
<dbReference type="Gene3D" id="2.60.120.10">
    <property type="entry name" value="Jelly Rolls"/>
    <property type="match status" value="1"/>
</dbReference>
<dbReference type="EMBL" id="CP075371">
    <property type="protein sequence ID" value="QVT78236.1"/>
    <property type="molecule type" value="Genomic_DNA"/>
</dbReference>
<organism evidence="2 3">
    <name type="scientific">Nocardioides aquaticus</name>
    <dbReference type="NCBI Taxonomy" id="160826"/>
    <lineage>
        <taxon>Bacteria</taxon>
        <taxon>Bacillati</taxon>
        <taxon>Actinomycetota</taxon>
        <taxon>Actinomycetes</taxon>
        <taxon>Propionibacteriales</taxon>
        <taxon>Nocardioidaceae</taxon>
        <taxon>Nocardioides</taxon>
    </lineage>
</organism>
<sequence>MSRTPHDPPHPVRVVRAADLVAADPTAGMQRSRALEVPGLWAGTVVTDPGAVSGWHHHDTNVSSLYVVRGVLRLECEGVAGHVDAHPGDFVEVPARTVHRESNPGDEPSLAVIARAGDGVPTVNVDHAPPPHA</sequence>
<reference evidence="2 3" key="1">
    <citation type="submission" date="2021-05" db="EMBL/GenBank/DDBJ databases">
        <title>Complete genome of Nocardioides aquaticus KCTC 9944T isolated from meromictic and hypersaline Ekho Lake, Antarctica.</title>
        <authorList>
            <person name="Hwang K."/>
            <person name="Kim K.M."/>
            <person name="Choe H."/>
        </authorList>
    </citation>
    <scope>NUCLEOTIDE SEQUENCE [LARGE SCALE GENOMIC DNA]</scope>
    <source>
        <strain evidence="2 3">KCTC 9944</strain>
    </source>
</reference>
<evidence type="ECO:0000259" key="1">
    <source>
        <dbReference type="Pfam" id="PF07883"/>
    </source>
</evidence>
<name>A0ABX8EDB3_9ACTN</name>
<evidence type="ECO:0000313" key="2">
    <source>
        <dbReference type="EMBL" id="QVT78236.1"/>
    </source>
</evidence>
<dbReference type="InterPro" id="IPR011051">
    <property type="entry name" value="RmlC_Cupin_sf"/>
</dbReference>
<protein>
    <recommendedName>
        <fullName evidence="1">Cupin type-2 domain-containing protein</fullName>
    </recommendedName>
</protein>
<feature type="domain" description="Cupin type-2" evidence="1">
    <location>
        <begin position="45"/>
        <end position="109"/>
    </location>
</feature>
<gene>
    <name evidence="2" type="ORF">ENKNEFLB_00609</name>
</gene>
<dbReference type="SUPFAM" id="SSF51182">
    <property type="entry name" value="RmlC-like cupins"/>
    <property type="match status" value="1"/>
</dbReference>
<keyword evidence="3" id="KW-1185">Reference proteome</keyword>
<dbReference type="InterPro" id="IPR014710">
    <property type="entry name" value="RmlC-like_jellyroll"/>
</dbReference>
<proteinExistence type="predicted"/>